<evidence type="ECO:0000313" key="1">
    <source>
        <dbReference type="EMBL" id="KAF7925461.1"/>
    </source>
</evidence>
<dbReference type="GeneID" id="62154130"/>
<keyword evidence="2" id="KW-1185">Reference proteome</keyword>
<gene>
    <name evidence="1" type="ORF">EAE97_010542</name>
</gene>
<reference evidence="1 2" key="1">
    <citation type="journal article" date="2020" name="Genome Biol. Evol.">
        <title>Comparative genomics of Sclerotiniaceae.</title>
        <authorList>
            <person name="Valero Jimenez C.A."/>
            <person name="Steentjes M."/>
            <person name="Scholten O.E."/>
            <person name="Van Kan J.A.L."/>
        </authorList>
    </citation>
    <scope>NUCLEOTIDE SEQUENCE [LARGE SCALE GENOMIC DNA]</scope>
    <source>
        <strain evidence="1 2">MUCL 94</strain>
    </source>
</reference>
<dbReference type="RefSeq" id="XP_038728175.1">
    <property type="nucleotide sequence ID" value="XM_038881057.1"/>
</dbReference>
<proteinExistence type="predicted"/>
<name>A0A9P5LTH5_9HELO</name>
<dbReference type="Proteomes" id="UP000710849">
    <property type="component" value="Unassembled WGS sequence"/>
</dbReference>
<organism evidence="1 2">
    <name type="scientific">Botrytis byssoidea</name>
    <dbReference type="NCBI Taxonomy" id="139641"/>
    <lineage>
        <taxon>Eukaryota</taxon>
        <taxon>Fungi</taxon>
        <taxon>Dikarya</taxon>
        <taxon>Ascomycota</taxon>
        <taxon>Pezizomycotina</taxon>
        <taxon>Leotiomycetes</taxon>
        <taxon>Helotiales</taxon>
        <taxon>Sclerotiniaceae</taxon>
        <taxon>Botrytis</taxon>
    </lineage>
</organism>
<protein>
    <submittedName>
        <fullName evidence="1">Uncharacterized protein</fullName>
    </submittedName>
</protein>
<accession>A0A9P5LTH5</accession>
<dbReference type="AlphaFoldDB" id="A0A9P5LTH5"/>
<comment type="caution">
    <text evidence="1">The sequence shown here is derived from an EMBL/GenBank/DDBJ whole genome shotgun (WGS) entry which is preliminary data.</text>
</comment>
<evidence type="ECO:0000313" key="2">
    <source>
        <dbReference type="Proteomes" id="UP000710849"/>
    </source>
</evidence>
<sequence>MYNFFCFITKTTGELAMDESQAIQILRDILIDKSSSSVLKTLYSREPYELIPRVAHQDARLTHFDSQSHQKLRAYAQSARPLKLIIDVPKHEWRTNLSFNNTPANSIFEIQLYDSIQATASQWRKIEDVPEKCNVIMLTSSKESRFELGELDTFDCSKRADIVPDVLAVIFDAVASELSCTATEGVALVNIACDMVESLNNSSRKRIQNAEKQTD</sequence>
<dbReference type="EMBL" id="RCSW01000028">
    <property type="protein sequence ID" value="KAF7925461.1"/>
    <property type="molecule type" value="Genomic_DNA"/>
</dbReference>